<dbReference type="InterPro" id="IPR018076">
    <property type="entry name" value="T2SS_GspF_dom"/>
</dbReference>
<dbReference type="Gene3D" id="1.20.81.30">
    <property type="entry name" value="Type II secretion system (T2SS), domain F"/>
    <property type="match status" value="2"/>
</dbReference>
<feature type="transmembrane region" description="Helical" evidence="7">
    <location>
        <begin position="308"/>
        <end position="330"/>
    </location>
</feature>
<evidence type="ECO:0000313" key="9">
    <source>
        <dbReference type="EMBL" id="CAA6813840.1"/>
    </source>
</evidence>
<evidence type="ECO:0000256" key="1">
    <source>
        <dbReference type="ARBA" id="ARBA00004651"/>
    </source>
</evidence>
<keyword evidence="6 7" id="KW-0472">Membrane</keyword>
<proteinExistence type="inferred from homology"/>
<dbReference type="Pfam" id="PF00482">
    <property type="entry name" value="T2SSF"/>
    <property type="match status" value="2"/>
</dbReference>
<comment type="similarity">
    <text evidence="2">Belongs to the GSP F family.</text>
</comment>
<comment type="subcellular location">
    <subcellularLocation>
        <location evidence="1">Cell membrane</location>
        <topology evidence="1">Multi-pass membrane protein</topology>
    </subcellularLocation>
</comment>
<keyword evidence="4 7" id="KW-0812">Transmembrane</keyword>
<sequence length="335" mass="37071">ELYHLTKAGISIDQALKMLIQTASKEATRSILSSMLSELKAGSSLSSSLEFALKKEQVEVDSLTISFIATAEEVGDIPSGLEQLFDYLTFHKKIQGEIKQALAYPIFLMIMSVLVALLIFFIIVPKFSSIFSAEEFEQLDALPYAVLSLGQYLDAHMAEFFIFFAVLIVVIVIVLKKFPIPWMSVFYHTPKLSDIIVSLQLSILYGALSTMLKGGLEIDKALKQFQRIKLLPELQDLLKNALSEIKKGEKLSSVFSMSKIIPSSDIALLYVGENSATLPTIFNSLSVRHSEAFQTDVKRFLSILEPAVIVLLGIFIAIIVVAIMMAVMSMTDITG</sequence>
<keyword evidence="3" id="KW-1003">Cell membrane</keyword>
<name>A0A6S6SZA5_9BACT</name>
<dbReference type="AlphaFoldDB" id="A0A6S6SZA5"/>
<dbReference type="PRINTS" id="PR00812">
    <property type="entry name" value="BCTERIALGSPF"/>
</dbReference>
<evidence type="ECO:0000256" key="3">
    <source>
        <dbReference type="ARBA" id="ARBA00022475"/>
    </source>
</evidence>
<dbReference type="InterPro" id="IPR003004">
    <property type="entry name" value="GspF/PilC"/>
</dbReference>
<feature type="domain" description="Type II secretion system protein GspF" evidence="8">
    <location>
        <begin position="3"/>
        <end position="125"/>
    </location>
</feature>
<evidence type="ECO:0000256" key="6">
    <source>
        <dbReference type="ARBA" id="ARBA00023136"/>
    </source>
</evidence>
<dbReference type="EMBL" id="CACVAZ010000087">
    <property type="protein sequence ID" value="CAA6813840.1"/>
    <property type="molecule type" value="Genomic_DNA"/>
</dbReference>
<gene>
    <name evidence="9" type="ORF">HELGO_WM41008</name>
</gene>
<dbReference type="GO" id="GO:0005886">
    <property type="term" value="C:plasma membrane"/>
    <property type="evidence" value="ECO:0007669"/>
    <property type="project" value="UniProtKB-SubCell"/>
</dbReference>
<dbReference type="PANTHER" id="PTHR30012:SF0">
    <property type="entry name" value="TYPE II SECRETION SYSTEM PROTEIN F-RELATED"/>
    <property type="match status" value="1"/>
</dbReference>
<feature type="transmembrane region" description="Helical" evidence="7">
    <location>
        <begin position="157"/>
        <end position="175"/>
    </location>
</feature>
<evidence type="ECO:0000256" key="2">
    <source>
        <dbReference type="ARBA" id="ARBA00005745"/>
    </source>
</evidence>
<keyword evidence="5 7" id="KW-1133">Transmembrane helix</keyword>
<feature type="transmembrane region" description="Helical" evidence="7">
    <location>
        <begin position="101"/>
        <end position="124"/>
    </location>
</feature>
<evidence type="ECO:0000256" key="4">
    <source>
        <dbReference type="ARBA" id="ARBA00022692"/>
    </source>
</evidence>
<feature type="non-terminal residue" evidence="9">
    <location>
        <position position="1"/>
    </location>
</feature>
<dbReference type="PANTHER" id="PTHR30012">
    <property type="entry name" value="GENERAL SECRETION PATHWAY PROTEIN"/>
    <property type="match status" value="1"/>
</dbReference>
<evidence type="ECO:0000259" key="8">
    <source>
        <dbReference type="Pfam" id="PF00482"/>
    </source>
</evidence>
<evidence type="ECO:0000256" key="7">
    <source>
        <dbReference type="SAM" id="Phobius"/>
    </source>
</evidence>
<dbReference type="InterPro" id="IPR042094">
    <property type="entry name" value="T2SS_GspF_sf"/>
</dbReference>
<reference evidence="9" key="1">
    <citation type="submission" date="2020-01" db="EMBL/GenBank/DDBJ databases">
        <authorList>
            <person name="Meier V. D."/>
            <person name="Meier V D."/>
        </authorList>
    </citation>
    <scope>NUCLEOTIDE SEQUENCE</scope>
    <source>
        <strain evidence="9">HLG_WM_MAG_02</strain>
    </source>
</reference>
<accession>A0A6S6SZA5</accession>
<protein>
    <submittedName>
        <fullName evidence="9">Type II secretion system F domain protein</fullName>
    </submittedName>
</protein>
<evidence type="ECO:0000256" key="5">
    <source>
        <dbReference type="ARBA" id="ARBA00022989"/>
    </source>
</evidence>
<organism evidence="9">
    <name type="scientific">uncultured Sulfurovum sp</name>
    <dbReference type="NCBI Taxonomy" id="269237"/>
    <lineage>
        <taxon>Bacteria</taxon>
        <taxon>Pseudomonadati</taxon>
        <taxon>Campylobacterota</taxon>
        <taxon>Epsilonproteobacteria</taxon>
        <taxon>Campylobacterales</taxon>
        <taxon>Sulfurovaceae</taxon>
        <taxon>Sulfurovum</taxon>
        <taxon>environmental samples</taxon>
    </lineage>
</organism>
<feature type="domain" description="Type II secretion system protein GspF" evidence="8">
    <location>
        <begin position="207"/>
        <end position="325"/>
    </location>
</feature>